<sequence>MAVGRYSVIVQHFPHQGADHPLHQSGRDHRAHQSTEQTDQRRAGGRFTTWQLQGSHKGDHDQPHAKGGAEVGERHQLPGGEAFAKAAVLGEADHRRVVGEEGHQGRQGGAARQAKHRLHQRGQQHLQQADHPELAQELAQGTGEHRNPHDKEHGIEQQLVGGIEQGVDHGREAHLAAEVTEQAAKNKQYQHGFHPVPNGGKSPL</sequence>
<feature type="region of interest" description="Disordered" evidence="1">
    <location>
        <begin position="184"/>
        <end position="204"/>
    </location>
</feature>
<evidence type="ECO:0000313" key="3">
    <source>
        <dbReference type="Proteomes" id="UP000439123"/>
    </source>
</evidence>
<evidence type="ECO:0000256" key="1">
    <source>
        <dbReference type="SAM" id="MobiDB-lite"/>
    </source>
</evidence>
<feature type="region of interest" description="Disordered" evidence="1">
    <location>
        <begin position="99"/>
        <end position="124"/>
    </location>
</feature>
<proteinExistence type="predicted"/>
<dbReference type="Proteomes" id="UP000439123">
    <property type="component" value="Unassembled WGS sequence"/>
</dbReference>
<feature type="compositionally biased region" description="Basic residues" evidence="1">
    <location>
        <begin position="113"/>
        <end position="122"/>
    </location>
</feature>
<gene>
    <name evidence="2" type="ORF">AERO8C_50356</name>
</gene>
<name>A0A653L902_AERVE</name>
<dbReference type="EMBL" id="CABWLC010000018">
    <property type="protein sequence ID" value="VXA87767.1"/>
    <property type="molecule type" value="Genomic_DNA"/>
</dbReference>
<reference evidence="2 3" key="1">
    <citation type="submission" date="2019-10" db="EMBL/GenBank/DDBJ databases">
        <authorList>
            <person name="Karimi E."/>
        </authorList>
    </citation>
    <scope>NUCLEOTIDE SEQUENCE [LARGE SCALE GENOMIC DNA]</scope>
    <source>
        <strain evidence="2">Aeromonas sp. 8C</strain>
    </source>
</reference>
<accession>A0A653L902</accession>
<feature type="region of interest" description="Disordered" evidence="1">
    <location>
        <begin position="14"/>
        <end position="74"/>
    </location>
</feature>
<organism evidence="2 3">
    <name type="scientific">Aeromonas veronii</name>
    <dbReference type="NCBI Taxonomy" id="654"/>
    <lineage>
        <taxon>Bacteria</taxon>
        <taxon>Pseudomonadati</taxon>
        <taxon>Pseudomonadota</taxon>
        <taxon>Gammaproteobacteria</taxon>
        <taxon>Aeromonadales</taxon>
        <taxon>Aeromonadaceae</taxon>
        <taxon>Aeromonas</taxon>
    </lineage>
</organism>
<feature type="compositionally biased region" description="Basic and acidic residues" evidence="1">
    <location>
        <begin position="17"/>
        <end position="42"/>
    </location>
</feature>
<dbReference type="AlphaFoldDB" id="A0A653L902"/>
<protein>
    <submittedName>
        <fullName evidence="2">Uncharacterized protein</fullName>
    </submittedName>
</protein>
<evidence type="ECO:0000313" key="2">
    <source>
        <dbReference type="EMBL" id="VXA87767.1"/>
    </source>
</evidence>